<feature type="non-terminal residue" evidence="2">
    <location>
        <position position="1"/>
    </location>
</feature>
<evidence type="ECO:0000313" key="2">
    <source>
        <dbReference type="EMBL" id="SVA86499.1"/>
    </source>
</evidence>
<proteinExistence type="predicted"/>
<dbReference type="InterPro" id="IPR011009">
    <property type="entry name" value="Kinase-like_dom_sf"/>
</dbReference>
<name>A0A381ZBC4_9ZZZZ</name>
<dbReference type="SUPFAM" id="SSF56112">
    <property type="entry name" value="Protein kinase-like (PK-like)"/>
    <property type="match status" value="1"/>
</dbReference>
<evidence type="ECO:0000259" key="1">
    <source>
        <dbReference type="Pfam" id="PF01636"/>
    </source>
</evidence>
<feature type="domain" description="Aminoglycoside phosphotransferase" evidence="1">
    <location>
        <begin position="18"/>
        <end position="246"/>
    </location>
</feature>
<organism evidence="2">
    <name type="scientific">marine metagenome</name>
    <dbReference type="NCBI Taxonomy" id="408172"/>
    <lineage>
        <taxon>unclassified sequences</taxon>
        <taxon>metagenomes</taxon>
        <taxon>ecological metagenomes</taxon>
    </lineage>
</organism>
<dbReference type="EMBL" id="UINC01020645">
    <property type="protein sequence ID" value="SVA86499.1"/>
    <property type="molecule type" value="Genomic_DNA"/>
</dbReference>
<dbReference type="InterPro" id="IPR002575">
    <property type="entry name" value="Aminoglycoside_PTrfase"/>
</dbReference>
<dbReference type="Pfam" id="PF01636">
    <property type="entry name" value="APH"/>
    <property type="match status" value="1"/>
</dbReference>
<sequence>IQRLSFLGRCGLKNRALVPLGPDASFRRYFRLAGSGPALLLMDAPPEFEDVDTFGRVARHLARLGLRVPQILHMDKDLGFIVLDDFGDRTFTRLIDSGCDEAALYAQAIDVLITVHDHPDAIDIDLPDYDRKRLIDEALLLPDWYAPVIRDRTTDADMRHSYYAVWRQILDRLPEPATSLVLRDFHVDNLMRPGSGDETSDCGLLDFQDAVIGPVAYDVVSLLEDARRDVTSGLKEQMRRRYLEARPLLEIENFDLWYKVLGAQRHCKVAGIFLRLLLRDGKPHYLRHIPRVVALLEDGLNDPTMQPLRQWLNDWLPERLNPFPEISVERARSLIDIPE</sequence>
<gene>
    <name evidence="2" type="ORF">METZ01_LOCUS139353</name>
</gene>
<dbReference type="Gene3D" id="3.30.200.20">
    <property type="entry name" value="Phosphorylase Kinase, domain 1"/>
    <property type="match status" value="1"/>
</dbReference>
<dbReference type="Gene3D" id="3.90.1200.10">
    <property type="match status" value="1"/>
</dbReference>
<protein>
    <recommendedName>
        <fullName evidence="1">Aminoglycoside phosphotransferase domain-containing protein</fullName>
    </recommendedName>
</protein>
<dbReference type="AlphaFoldDB" id="A0A381ZBC4"/>
<reference evidence="2" key="1">
    <citation type="submission" date="2018-05" db="EMBL/GenBank/DDBJ databases">
        <authorList>
            <person name="Lanie J.A."/>
            <person name="Ng W.-L."/>
            <person name="Kazmierczak K.M."/>
            <person name="Andrzejewski T.M."/>
            <person name="Davidsen T.M."/>
            <person name="Wayne K.J."/>
            <person name="Tettelin H."/>
            <person name="Glass J.I."/>
            <person name="Rusch D."/>
            <person name="Podicherti R."/>
            <person name="Tsui H.-C.T."/>
            <person name="Winkler M.E."/>
        </authorList>
    </citation>
    <scope>NUCLEOTIDE SEQUENCE</scope>
</reference>
<accession>A0A381ZBC4</accession>